<dbReference type="PANTHER" id="PTHR20923">
    <property type="entry name" value="BAT4 PROTEIN-RELATED"/>
    <property type="match status" value="1"/>
</dbReference>
<evidence type="ECO:0000259" key="1">
    <source>
        <dbReference type="PROSITE" id="PS50174"/>
    </source>
</evidence>
<accession>A0A5N6RN75</accession>
<dbReference type="Pfam" id="PF01585">
    <property type="entry name" value="G-patch"/>
    <property type="match status" value="1"/>
</dbReference>
<dbReference type="EMBL" id="CM017327">
    <property type="protein sequence ID" value="KAE8100818.1"/>
    <property type="molecule type" value="Genomic_DNA"/>
</dbReference>
<feature type="domain" description="G-patch" evidence="1">
    <location>
        <begin position="21"/>
        <end position="67"/>
    </location>
</feature>
<evidence type="ECO:0000313" key="2">
    <source>
        <dbReference type="EMBL" id="KAE8100818.1"/>
    </source>
</evidence>
<organism evidence="2 3">
    <name type="scientific">Carpinus fangiana</name>
    <dbReference type="NCBI Taxonomy" id="176857"/>
    <lineage>
        <taxon>Eukaryota</taxon>
        <taxon>Viridiplantae</taxon>
        <taxon>Streptophyta</taxon>
        <taxon>Embryophyta</taxon>
        <taxon>Tracheophyta</taxon>
        <taxon>Spermatophyta</taxon>
        <taxon>Magnoliopsida</taxon>
        <taxon>eudicotyledons</taxon>
        <taxon>Gunneridae</taxon>
        <taxon>Pentapetalae</taxon>
        <taxon>rosids</taxon>
        <taxon>fabids</taxon>
        <taxon>Fagales</taxon>
        <taxon>Betulaceae</taxon>
        <taxon>Carpinus</taxon>
    </lineage>
</organism>
<proteinExistence type="predicted"/>
<dbReference type="SMART" id="SM00443">
    <property type="entry name" value="G_patch"/>
    <property type="match status" value="1"/>
</dbReference>
<dbReference type="OrthoDB" id="21470at2759"/>
<dbReference type="PROSITE" id="PS50174">
    <property type="entry name" value="G_PATCH"/>
    <property type="match status" value="1"/>
</dbReference>
<dbReference type="InterPro" id="IPR039146">
    <property type="entry name" value="GPANK1"/>
</dbReference>
<reference evidence="2 3" key="1">
    <citation type="submission" date="2019-06" db="EMBL/GenBank/DDBJ databases">
        <title>A chromosomal-level reference genome of Carpinus fangiana (Coryloideae, Betulaceae).</title>
        <authorList>
            <person name="Yang X."/>
            <person name="Wang Z."/>
            <person name="Zhang L."/>
            <person name="Hao G."/>
            <person name="Liu J."/>
            <person name="Yang Y."/>
        </authorList>
    </citation>
    <scope>NUCLEOTIDE SEQUENCE [LARGE SCALE GENOMIC DNA]</scope>
    <source>
        <strain evidence="2">Cfa_2016G</strain>
        <tissue evidence="2">Leaf</tissue>
    </source>
</reference>
<dbReference type="PANTHER" id="PTHR20923:SF1">
    <property type="entry name" value="G PATCH DOMAIN AND ANKYRIN REPEAT-CONTAINING PROTEIN 1"/>
    <property type="match status" value="1"/>
</dbReference>
<dbReference type="InterPro" id="IPR000467">
    <property type="entry name" value="G_patch_dom"/>
</dbReference>
<evidence type="ECO:0000313" key="3">
    <source>
        <dbReference type="Proteomes" id="UP000327013"/>
    </source>
</evidence>
<dbReference type="AlphaFoldDB" id="A0A5N6RN75"/>
<keyword evidence="3" id="KW-1185">Reference proteome</keyword>
<sequence length="129" mass="14605">MAMGEESSSSYSSTNASAIDSSNIGFQLLKKHGWKEGTGLGASEQGRLEPVQTYLKNNKRGLGADKVKKTAKKPYDTAASNEENVLDDLPSKKCKTLSKRIRKIQEQEKRLEEKEFERAFYREFWPDNV</sequence>
<dbReference type="GO" id="GO:0003676">
    <property type="term" value="F:nucleic acid binding"/>
    <property type="evidence" value="ECO:0007669"/>
    <property type="project" value="InterPro"/>
</dbReference>
<dbReference type="Proteomes" id="UP000327013">
    <property type="component" value="Chromosome 7"/>
</dbReference>
<protein>
    <recommendedName>
        <fullName evidence="1">G-patch domain-containing protein</fullName>
    </recommendedName>
</protein>
<gene>
    <name evidence="2" type="ORF">FH972_018673</name>
</gene>
<name>A0A5N6RN75_9ROSI</name>